<dbReference type="AlphaFoldDB" id="A0A448XCS7"/>
<organism evidence="1 2">
    <name type="scientific">Protopolystoma xenopodis</name>
    <dbReference type="NCBI Taxonomy" id="117903"/>
    <lineage>
        <taxon>Eukaryota</taxon>
        <taxon>Metazoa</taxon>
        <taxon>Spiralia</taxon>
        <taxon>Lophotrochozoa</taxon>
        <taxon>Platyhelminthes</taxon>
        <taxon>Monogenea</taxon>
        <taxon>Polyopisthocotylea</taxon>
        <taxon>Polystomatidea</taxon>
        <taxon>Polystomatidae</taxon>
        <taxon>Protopolystoma</taxon>
    </lineage>
</organism>
<accession>A0A448XCS7</accession>
<sequence length="194" mass="21907">MPRGRSKPGRGETGRLGRQIQERIPGIAILTRPNEALMEDKRTRLYERRKCPADKEAEPDRPRCGNEMGICCRLNRRIRDAQTDSQTQAYLGTVEEARRAVRASRGLIVSATAGNDVKSALTNEMAHRLPHPRLVHTQRQPNRQASNAGEIFFSDPPTVLVTDWAPTQAPYSKYGALRRQLLKRLRSKASLKVE</sequence>
<dbReference type="Proteomes" id="UP000784294">
    <property type="component" value="Unassembled WGS sequence"/>
</dbReference>
<keyword evidence="2" id="KW-1185">Reference proteome</keyword>
<dbReference type="EMBL" id="CAAALY010246382">
    <property type="protein sequence ID" value="VEL33780.1"/>
    <property type="molecule type" value="Genomic_DNA"/>
</dbReference>
<comment type="caution">
    <text evidence="1">The sequence shown here is derived from an EMBL/GenBank/DDBJ whole genome shotgun (WGS) entry which is preliminary data.</text>
</comment>
<evidence type="ECO:0000313" key="2">
    <source>
        <dbReference type="Proteomes" id="UP000784294"/>
    </source>
</evidence>
<gene>
    <name evidence="1" type="ORF">PXEA_LOCUS27220</name>
</gene>
<name>A0A448XCS7_9PLAT</name>
<reference evidence="1" key="1">
    <citation type="submission" date="2018-11" db="EMBL/GenBank/DDBJ databases">
        <authorList>
            <consortium name="Pathogen Informatics"/>
        </authorList>
    </citation>
    <scope>NUCLEOTIDE SEQUENCE</scope>
</reference>
<evidence type="ECO:0000313" key="1">
    <source>
        <dbReference type="EMBL" id="VEL33780.1"/>
    </source>
</evidence>
<proteinExistence type="predicted"/>
<protein>
    <submittedName>
        <fullName evidence="1">Uncharacterized protein</fullName>
    </submittedName>
</protein>